<dbReference type="InterPro" id="IPR002347">
    <property type="entry name" value="SDR_fam"/>
</dbReference>
<dbReference type="EMBL" id="MARB01000015">
    <property type="protein sequence ID" value="ODJ87051.1"/>
    <property type="molecule type" value="Genomic_DNA"/>
</dbReference>
<dbReference type="RefSeq" id="WP_069126129.1">
    <property type="nucleotide sequence ID" value="NZ_MARB01000015.1"/>
</dbReference>
<sequence length="255" mass="27903">MQDYNPDKNLLKERIILITGAGSGIGQAAAKKFAEHGATVVLLGRNERRLEETYDQIDAAGWPTPALIPFDLEKAPKEDYYALGESLYQEFGQLHGLLHNAAKLALLSRIDDFDPETWNSVIQVNLNAAFLLTQACLPLLRKAEDASILFTSDQVGRKGRAYWGAYGVSKFAVEGLMQTLADELENSQIRVNSIAPGPTQTSLRAWAYPGEDPTTLPQPDHIMSNYLYLMGPDSKAIHGQALSAPAETQADISST</sequence>
<dbReference type="PANTHER" id="PTHR42901:SF1">
    <property type="entry name" value="ALCOHOL DEHYDROGENASE"/>
    <property type="match status" value="1"/>
</dbReference>
<dbReference type="OrthoDB" id="9790785at2"/>
<dbReference type="PANTHER" id="PTHR42901">
    <property type="entry name" value="ALCOHOL DEHYDROGENASE"/>
    <property type="match status" value="1"/>
</dbReference>
<gene>
    <name evidence="4" type="primary">yciK</name>
    <name evidence="4" type="ORF">CODIS_28000</name>
</gene>
<comment type="caution">
    <text evidence="4">The sequence shown here is derived from an EMBL/GenBank/DDBJ whole genome shotgun (WGS) entry which is preliminary data.</text>
</comment>
<reference evidence="4 5" key="1">
    <citation type="submission" date="2016-06" db="EMBL/GenBank/DDBJ databases">
        <title>Genome sequence of endosymbiont of Candidatus Endolucinida thiodiazotropha.</title>
        <authorList>
            <person name="Poehlein A."/>
            <person name="Koenig S."/>
            <person name="Heiden S.E."/>
            <person name="Thuermer A."/>
            <person name="Voget S."/>
            <person name="Daniel R."/>
            <person name="Markert S."/>
            <person name="Gros O."/>
            <person name="Schweder T."/>
        </authorList>
    </citation>
    <scope>NUCLEOTIDE SEQUENCE [LARGE SCALE GENOMIC DNA]</scope>
    <source>
        <strain evidence="4 5">COS</strain>
    </source>
</reference>
<feature type="domain" description="Ketoreductase" evidence="3">
    <location>
        <begin position="14"/>
        <end position="212"/>
    </location>
</feature>
<proteinExistence type="inferred from homology"/>
<dbReference type="InterPro" id="IPR020904">
    <property type="entry name" value="Sc_DH/Rdtase_CS"/>
</dbReference>
<evidence type="ECO:0000256" key="1">
    <source>
        <dbReference type="ARBA" id="ARBA00006484"/>
    </source>
</evidence>
<evidence type="ECO:0000313" key="5">
    <source>
        <dbReference type="Proteomes" id="UP000094769"/>
    </source>
</evidence>
<dbReference type="PRINTS" id="PR00081">
    <property type="entry name" value="GDHRDH"/>
</dbReference>
<evidence type="ECO:0000256" key="2">
    <source>
        <dbReference type="ARBA" id="ARBA00023002"/>
    </source>
</evidence>
<dbReference type="Proteomes" id="UP000094769">
    <property type="component" value="Unassembled WGS sequence"/>
</dbReference>
<dbReference type="PROSITE" id="PS00061">
    <property type="entry name" value="ADH_SHORT"/>
    <property type="match status" value="1"/>
</dbReference>
<dbReference type="InterPro" id="IPR036291">
    <property type="entry name" value="NAD(P)-bd_dom_sf"/>
</dbReference>
<evidence type="ECO:0000259" key="3">
    <source>
        <dbReference type="SMART" id="SM00822"/>
    </source>
</evidence>
<organism evidence="4 5">
    <name type="scientific">Candidatus Thiodiazotropha endolucinida</name>
    <dbReference type="NCBI Taxonomy" id="1655433"/>
    <lineage>
        <taxon>Bacteria</taxon>
        <taxon>Pseudomonadati</taxon>
        <taxon>Pseudomonadota</taxon>
        <taxon>Gammaproteobacteria</taxon>
        <taxon>Chromatiales</taxon>
        <taxon>Sedimenticolaceae</taxon>
        <taxon>Candidatus Thiodiazotropha</taxon>
    </lineage>
</organism>
<dbReference type="EC" id="1.-.-.-" evidence="4"/>
<dbReference type="Gene3D" id="3.40.50.720">
    <property type="entry name" value="NAD(P)-binding Rossmann-like Domain"/>
    <property type="match status" value="1"/>
</dbReference>
<evidence type="ECO:0000313" key="4">
    <source>
        <dbReference type="EMBL" id="ODJ87051.1"/>
    </source>
</evidence>
<accession>A0A7Z0VKM4</accession>
<dbReference type="Pfam" id="PF00106">
    <property type="entry name" value="adh_short"/>
    <property type="match status" value="1"/>
</dbReference>
<name>A0A7Z0VKM4_9GAMM</name>
<dbReference type="AlphaFoldDB" id="A0A7Z0VKM4"/>
<dbReference type="SUPFAM" id="SSF51735">
    <property type="entry name" value="NAD(P)-binding Rossmann-fold domains"/>
    <property type="match status" value="1"/>
</dbReference>
<dbReference type="NCBIfam" id="NF006509">
    <property type="entry name" value="PRK08945.1"/>
    <property type="match status" value="1"/>
</dbReference>
<dbReference type="GO" id="GO:0016491">
    <property type="term" value="F:oxidoreductase activity"/>
    <property type="evidence" value="ECO:0007669"/>
    <property type="project" value="UniProtKB-KW"/>
</dbReference>
<dbReference type="InterPro" id="IPR057326">
    <property type="entry name" value="KR_dom"/>
</dbReference>
<protein>
    <submittedName>
        <fullName evidence="4">Putative oxidoreductase YciK</fullName>
        <ecNumber evidence="4">1.-.-.-</ecNumber>
    </submittedName>
</protein>
<dbReference type="SMART" id="SM00822">
    <property type="entry name" value="PKS_KR"/>
    <property type="match status" value="1"/>
</dbReference>
<keyword evidence="2 4" id="KW-0560">Oxidoreductase</keyword>
<keyword evidence="5" id="KW-1185">Reference proteome</keyword>
<comment type="similarity">
    <text evidence="1">Belongs to the short-chain dehydrogenases/reductases (SDR) family.</text>
</comment>